<dbReference type="EMBL" id="CP003280">
    <property type="protein sequence ID" value="AFL79680.1"/>
    <property type="molecule type" value="Genomic_DNA"/>
</dbReference>
<dbReference type="RefSeq" id="WP_014780938.1">
    <property type="nucleotide sequence ID" value="NC_018013.1"/>
</dbReference>
<proteinExistence type="predicted"/>
<sequence>MGTLEKPQLLFYQKTGELFYAIAAADKVVRKEEYNALKKLVLEEWKDLDAYEDPFHTDAAHQIEVVFEWFDYEQLEAKECFDSFADYKTENAKLFTKERKELIWKTANAIANSFAGKNKIEVIMLAKLKILLKD</sequence>
<evidence type="ECO:0008006" key="3">
    <source>
        <dbReference type="Google" id="ProtNLM"/>
    </source>
</evidence>
<reference evidence="1 2" key="1">
    <citation type="submission" date="2012-06" db="EMBL/GenBank/DDBJ databases">
        <title>The complete genome of Aequorivita sublithincola DSM 14238.</title>
        <authorList>
            <consortium name="US DOE Joint Genome Institute (JGI-PGF)"/>
            <person name="Lucas S."/>
            <person name="Copeland A."/>
            <person name="Lapidus A."/>
            <person name="Goodwin L."/>
            <person name="Pitluck S."/>
            <person name="Peters L."/>
            <person name="Munk A.C.C."/>
            <person name="Kyrpides N."/>
            <person name="Mavromatis K."/>
            <person name="Pagani I."/>
            <person name="Ivanova N."/>
            <person name="Ovchinnikova G."/>
            <person name="Zeytun A."/>
            <person name="Detter J.C."/>
            <person name="Han C."/>
            <person name="Land M."/>
            <person name="Hauser L."/>
            <person name="Markowitz V."/>
            <person name="Cheng J.-F."/>
            <person name="Hugenholtz P."/>
            <person name="Woyke T."/>
            <person name="Wu D."/>
            <person name="Tindall B."/>
            <person name="Faehnrich R."/>
            <person name="Brambilla E."/>
            <person name="Klenk H.-P."/>
            <person name="Eisen J.A."/>
        </authorList>
    </citation>
    <scope>NUCLEOTIDE SEQUENCE [LARGE SCALE GENOMIC DNA]</scope>
    <source>
        <strain evidence="2">DSM 14238 / LMG 21431 / ACAM 643 / 9-3</strain>
    </source>
</reference>
<evidence type="ECO:0000313" key="1">
    <source>
        <dbReference type="EMBL" id="AFL79680.1"/>
    </source>
</evidence>
<gene>
    <name evidence="1" type="ordered locus">Aeqsu_0152</name>
</gene>
<evidence type="ECO:0000313" key="2">
    <source>
        <dbReference type="Proteomes" id="UP000006049"/>
    </source>
</evidence>
<dbReference type="AlphaFoldDB" id="I3YRR2"/>
<dbReference type="KEGG" id="asl:Aeqsu_0152"/>
<accession>I3YRR2</accession>
<dbReference type="OrthoDB" id="979732at2"/>
<organism evidence="1 2">
    <name type="scientific">Aequorivita sublithincola (strain DSM 14238 / LMG 21431 / ACAM 643 / 9-3)</name>
    <dbReference type="NCBI Taxonomy" id="746697"/>
    <lineage>
        <taxon>Bacteria</taxon>
        <taxon>Pseudomonadati</taxon>
        <taxon>Bacteroidota</taxon>
        <taxon>Flavobacteriia</taxon>
        <taxon>Flavobacteriales</taxon>
        <taxon>Flavobacteriaceae</taxon>
        <taxon>Aequorivita</taxon>
    </lineage>
</organism>
<dbReference type="Proteomes" id="UP000006049">
    <property type="component" value="Chromosome"/>
</dbReference>
<dbReference type="eggNOG" id="ENOG5032T50">
    <property type="taxonomic scope" value="Bacteria"/>
</dbReference>
<dbReference type="HOGENOM" id="CLU_1872138_0_0_10"/>
<dbReference type="STRING" id="746697.Aeqsu_0152"/>
<dbReference type="PATRIC" id="fig|746697.3.peg.161"/>
<keyword evidence="2" id="KW-1185">Reference proteome</keyword>
<name>I3YRR2_AEQSU</name>
<protein>
    <recommendedName>
        <fullName evidence="3">Tellurite resistance protein TerB</fullName>
    </recommendedName>
</protein>